<feature type="signal peptide" evidence="1">
    <location>
        <begin position="1"/>
        <end position="16"/>
    </location>
</feature>
<keyword evidence="1" id="KW-0732">Signal</keyword>
<evidence type="ECO:0000256" key="1">
    <source>
        <dbReference type="SAM" id="SignalP"/>
    </source>
</evidence>
<proteinExistence type="predicted"/>
<keyword evidence="2" id="KW-1185">Reference proteome</keyword>
<name>A0A6P8BD13_PYRGI</name>
<gene>
    <name evidence="3" type="ORF">PgNI_05067</name>
</gene>
<dbReference type="AlphaFoldDB" id="A0A6P8BD13"/>
<dbReference type="KEGG" id="pgri:PgNI_05067"/>
<reference evidence="3" key="1">
    <citation type="journal article" date="2019" name="Mol. Biol. Evol.">
        <title>Blast fungal genomes show frequent chromosomal changes, gene gains and losses, and effector gene turnover.</title>
        <authorList>
            <person name="Gomez Luciano L.B."/>
            <person name="Jason Tsai I."/>
            <person name="Chuma I."/>
            <person name="Tosa Y."/>
            <person name="Chen Y.H."/>
            <person name="Li J.Y."/>
            <person name="Li M.Y."/>
            <person name="Jade Lu M.Y."/>
            <person name="Nakayashiki H."/>
            <person name="Li W.H."/>
        </authorList>
    </citation>
    <scope>NUCLEOTIDE SEQUENCE</scope>
    <source>
        <strain evidence="3">NI907</strain>
    </source>
</reference>
<evidence type="ECO:0000313" key="2">
    <source>
        <dbReference type="Proteomes" id="UP000515153"/>
    </source>
</evidence>
<sequence length="147" mass="16173">MQFLSTILALAATASAATLVPRQQAFFVNDFQANCTEHSVKCSYSFDITSDSTKGTKCETELNGPDKLPEVKQAACEGGMWKFDVKPRDGGLYLAAFLPLNSRTTQDYCHKIPADQITTSPRNDSVQVQKYTGPTSFQVSIFDCDRS</sequence>
<dbReference type="RefSeq" id="XP_030985123.1">
    <property type="nucleotide sequence ID" value="XM_031125107.1"/>
</dbReference>
<organism evidence="2 3">
    <name type="scientific">Pyricularia grisea</name>
    <name type="common">Crabgrass-specific blast fungus</name>
    <name type="synonym">Magnaporthe grisea</name>
    <dbReference type="NCBI Taxonomy" id="148305"/>
    <lineage>
        <taxon>Eukaryota</taxon>
        <taxon>Fungi</taxon>
        <taxon>Dikarya</taxon>
        <taxon>Ascomycota</taxon>
        <taxon>Pezizomycotina</taxon>
        <taxon>Sordariomycetes</taxon>
        <taxon>Sordariomycetidae</taxon>
        <taxon>Magnaporthales</taxon>
        <taxon>Pyriculariaceae</taxon>
        <taxon>Pyricularia</taxon>
    </lineage>
</organism>
<reference evidence="3" key="3">
    <citation type="submission" date="2025-08" db="UniProtKB">
        <authorList>
            <consortium name="RefSeq"/>
        </authorList>
    </citation>
    <scope>IDENTIFICATION</scope>
    <source>
        <strain evidence="3">NI907</strain>
    </source>
</reference>
<evidence type="ECO:0008006" key="4">
    <source>
        <dbReference type="Google" id="ProtNLM"/>
    </source>
</evidence>
<reference evidence="3" key="2">
    <citation type="submission" date="2019-10" db="EMBL/GenBank/DDBJ databases">
        <authorList>
            <consortium name="NCBI Genome Project"/>
        </authorList>
    </citation>
    <scope>NUCLEOTIDE SEQUENCE</scope>
    <source>
        <strain evidence="3">NI907</strain>
    </source>
</reference>
<feature type="chain" id="PRO_5027729879" description="AA1-like domain-containing protein" evidence="1">
    <location>
        <begin position="17"/>
        <end position="147"/>
    </location>
</feature>
<dbReference type="Proteomes" id="UP000515153">
    <property type="component" value="Unplaced"/>
</dbReference>
<evidence type="ECO:0000313" key="3">
    <source>
        <dbReference type="RefSeq" id="XP_030985123.1"/>
    </source>
</evidence>
<dbReference type="GeneID" id="41960016"/>
<accession>A0A6P8BD13</accession>
<protein>
    <recommendedName>
        <fullName evidence="4">AA1-like domain-containing protein</fullName>
    </recommendedName>
</protein>